<proteinExistence type="predicted"/>
<dbReference type="PANTHER" id="PTHR47506:SF1">
    <property type="entry name" value="HTH-TYPE TRANSCRIPTIONAL REGULATOR YJDC"/>
    <property type="match status" value="1"/>
</dbReference>
<sequence length="196" mass="20763">MARPRTFAEEDVVAAARDQFWSAGYAGTSLDDLTEATGLGRGSLYGAFGDKHALYLRALDDYCAMTIGSIAADLTAPGLSALDRLVAHVRRKAGTSPADAKRGCLVAKSAAELGAEDRDVARRVKSAMQRYHDMLTDTVAAAQRDGDVDPGVEAADVALLVLTFLRGMEAMRKSGCPQAKMQAAAENFIALLPTAR</sequence>
<dbReference type="InterPro" id="IPR009057">
    <property type="entry name" value="Homeodomain-like_sf"/>
</dbReference>
<dbReference type="RefSeq" id="WP_179969674.1">
    <property type="nucleotide sequence ID" value="NZ_AP022610.1"/>
</dbReference>
<dbReference type="SUPFAM" id="SSF46689">
    <property type="entry name" value="Homeodomain-like"/>
    <property type="match status" value="1"/>
</dbReference>
<evidence type="ECO:0000259" key="5">
    <source>
        <dbReference type="PROSITE" id="PS50977"/>
    </source>
</evidence>
<evidence type="ECO:0000256" key="4">
    <source>
        <dbReference type="PROSITE-ProRule" id="PRU00335"/>
    </source>
</evidence>
<accession>A0A7I7XFC1</accession>
<name>A0A7I7XFC1_9MYCO</name>
<dbReference type="InterPro" id="IPR036271">
    <property type="entry name" value="Tet_transcr_reg_TetR-rel_C_sf"/>
</dbReference>
<protein>
    <submittedName>
        <fullName evidence="6">TetR family transcriptional regulator</fullName>
    </submittedName>
</protein>
<evidence type="ECO:0000313" key="6">
    <source>
        <dbReference type="EMBL" id="BBZ27888.1"/>
    </source>
</evidence>
<evidence type="ECO:0000313" key="7">
    <source>
        <dbReference type="Proteomes" id="UP000466517"/>
    </source>
</evidence>
<keyword evidence="3" id="KW-0804">Transcription</keyword>
<dbReference type="Gene3D" id="1.10.10.60">
    <property type="entry name" value="Homeodomain-like"/>
    <property type="match status" value="1"/>
</dbReference>
<feature type="DNA-binding region" description="H-T-H motif" evidence="4">
    <location>
        <begin position="29"/>
        <end position="48"/>
    </location>
</feature>
<evidence type="ECO:0000256" key="3">
    <source>
        <dbReference type="ARBA" id="ARBA00023163"/>
    </source>
</evidence>
<feature type="domain" description="HTH tetR-type" evidence="5">
    <location>
        <begin position="6"/>
        <end position="66"/>
    </location>
</feature>
<dbReference type="PROSITE" id="PS50977">
    <property type="entry name" value="HTH_TETR_2"/>
    <property type="match status" value="1"/>
</dbReference>
<dbReference type="EMBL" id="AP022610">
    <property type="protein sequence ID" value="BBZ27888.1"/>
    <property type="molecule type" value="Genomic_DNA"/>
</dbReference>
<dbReference type="AlphaFoldDB" id="A0A7I7XFC1"/>
<dbReference type="Proteomes" id="UP000466517">
    <property type="component" value="Chromosome"/>
</dbReference>
<dbReference type="KEGG" id="mmag:MMAD_21830"/>
<dbReference type="PANTHER" id="PTHR47506">
    <property type="entry name" value="TRANSCRIPTIONAL REGULATORY PROTEIN"/>
    <property type="match status" value="1"/>
</dbReference>
<evidence type="ECO:0000256" key="2">
    <source>
        <dbReference type="ARBA" id="ARBA00023125"/>
    </source>
</evidence>
<dbReference type="GO" id="GO:0003677">
    <property type="term" value="F:DNA binding"/>
    <property type="evidence" value="ECO:0007669"/>
    <property type="project" value="UniProtKB-UniRule"/>
</dbReference>
<dbReference type="Gene3D" id="1.10.357.10">
    <property type="entry name" value="Tetracycline Repressor, domain 2"/>
    <property type="match status" value="1"/>
</dbReference>
<dbReference type="SUPFAM" id="SSF48498">
    <property type="entry name" value="Tetracyclin repressor-like, C-terminal domain"/>
    <property type="match status" value="1"/>
</dbReference>
<gene>
    <name evidence="6" type="ORF">MMAD_21830</name>
</gene>
<dbReference type="InterPro" id="IPR023772">
    <property type="entry name" value="DNA-bd_HTH_TetR-type_CS"/>
</dbReference>
<dbReference type="Pfam" id="PF16925">
    <property type="entry name" value="TetR_C_13"/>
    <property type="match status" value="1"/>
</dbReference>
<reference evidence="6 7" key="1">
    <citation type="journal article" date="2019" name="Emerg. Microbes Infect.">
        <title>Comprehensive subspecies identification of 175 nontuberculous mycobacteria species based on 7547 genomic profiles.</title>
        <authorList>
            <person name="Matsumoto Y."/>
            <person name="Kinjo T."/>
            <person name="Motooka D."/>
            <person name="Nabeya D."/>
            <person name="Jung N."/>
            <person name="Uechi K."/>
            <person name="Horii T."/>
            <person name="Iida T."/>
            <person name="Fujita J."/>
            <person name="Nakamura S."/>
        </authorList>
    </citation>
    <scope>NUCLEOTIDE SEQUENCE [LARGE SCALE GENOMIC DNA]</scope>
    <source>
        <strain evidence="6 7">JCM 13574</strain>
    </source>
</reference>
<evidence type="ECO:0000256" key="1">
    <source>
        <dbReference type="ARBA" id="ARBA00023015"/>
    </source>
</evidence>
<dbReference type="Pfam" id="PF00440">
    <property type="entry name" value="TetR_N"/>
    <property type="match status" value="1"/>
</dbReference>
<organism evidence="6 7">
    <name type="scientific">Mycolicibacterium madagascariense</name>
    <dbReference type="NCBI Taxonomy" id="212765"/>
    <lineage>
        <taxon>Bacteria</taxon>
        <taxon>Bacillati</taxon>
        <taxon>Actinomycetota</taxon>
        <taxon>Actinomycetes</taxon>
        <taxon>Mycobacteriales</taxon>
        <taxon>Mycobacteriaceae</taxon>
        <taxon>Mycolicibacterium</taxon>
    </lineage>
</organism>
<keyword evidence="1" id="KW-0805">Transcription regulation</keyword>
<keyword evidence="2 4" id="KW-0238">DNA-binding</keyword>
<dbReference type="InterPro" id="IPR011075">
    <property type="entry name" value="TetR_C"/>
</dbReference>
<dbReference type="PROSITE" id="PS01081">
    <property type="entry name" value="HTH_TETR_1"/>
    <property type="match status" value="1"/>
</dbReference>
<keyword evidence="7" id="KW-1185">Reference proteome</keyword>
<dbReference type="InterPro" id="IPR001647">
    <property type="entry name" value="HTH_TetR"/>
</dbReference>